<feature type="compositionally biased region" description="Polar residues" evidence="1">
    <location>
        <begin position="423"/>
        <end position="448"/>
    </location>
</feature>
<feature type="region of interest" description="Disordered" evidence="1">
    <location>
        <begin position="732"/>
        <end position="760"/>
    </location>
</feature>
<gene>
    <name evidence="2" type="ORF">SBRCBS47491_002621</name>
</gene>
<feature type="compositionally biased region" description="Basic and acidic residues" evidence="1">
    <location>
        <begin position="380"/>
        <end position="397"/>
    </location>
</feature>
<feature type="compositionally biased region" description="Acidic residues" evidence="1">
    <location>
        <begin position="156"/>
        <end position="165"/>
    </location>
</feature>
<feature type="compositionally biased region" description="Basic and acidic residues" evidence="1">
    <location>
        <begin position="993"/>
        <end position="1004"/>
    </location>
</feature>
<feature type="region of interest" description="Disordered" evidence="1">
    <location>
        <begin position="918"/>
        <end position="1017"/>
    </location>
</feature>
<evidence type="ECO:0000313" key="3">
    <source>
        <dbReference type="Proteomes" id="UP001642406"/>
    </source>
</evidence>
<comment type="caution">
    <text evidence="2">The sequence shown here is derived from an EMBL/GenBank/DDBJ whole genome shotgun (WGS) entry which is preliminary data.</text>
</comment>
<feature type="compositionally biased region" description="Basic and acidic residues" evidence="1">
    <location>
        <begin position="750"/>
        <end position="759"/>
    </location>
</feature>
<feature type="region of interest" description="Disordered" evidence="1">
    <location>
        <begin position="1"/>
        <end position="62"/>
    </location>
</feature>
<feature type="compositionally biased region" description="Basic and acidic residues" evidence="1">
    <location>
        <begin position="214"/>
        <end position="232"/>
    </location>
</feature>
<dbReference type="PANTHER" id="PTHR35711">
    <property type="entry name" value="EXPRESSED PROTEIN"/>
    <property type="match status" value="1"/>
</dbReference>
<feature type="region of interest" description="Disordered" evidence="1">
    <location>
        <begin position="360"/>
        <end position="514"/>
    </location>
</feature>
<feature type="compositionally biased region" description="Basic and acidic residues" evidence="1">
    <location>
        <begin position="264"/>
        <end position="298"/>
    </location>
</feature>
<dbReference type="EMBL" id="CAWUHC010000016">
    <property type="protein sequence ID" value="CAK7215864.1"/>
    <property type="molecule type" value="Genomic_DNA"/>
</dbReference>
<feature type="compositionally biased region" description="Acidic residues" evidence="1">
    <location>
        <begin position="50"/>
        <end position="62"/>
    </location>
</feature>
<reference evidence="2 3" key="1">
    <citation type="submission" date="2024-01" db="EMBL/GenBank/DDBJ databases">
        <authorList>
            <person name="Allen C."/>
            <person name="Tagirdzhanova G."/>
        </authorList>
    </citation>
    <scope>NUCLEOTIDE SEQUENCE [LARGE SCALE GENOMIC DNA]</scope>
</reference>
<accession>A0ABP0B993</accession>
<feature type="region of interest" description="Disordered" evidence="1">
    <location>
        <begin position="548"/>
        <end position="598"/>
    </location>
</feature>
<feature type="region of interest" description="Disordered" evidence="1">
    <location>
        <begin position="840"/>
        <end position="876"/>
    </location>
</feature>
<keyword evidence="3" id="KW-1185">Reference proteome</keyword>
<feature type="region of interest" description="Disordered" evidence="1">
    <location>
        <begin position="83"/>
        <end position="345"/>
    </location>
</feature>
<feature type="compositionally biased region" description="Acidic residues" evidence="1">
    <location>
        <begin position="732"/>
        <end position="745"/>
    </location>
</feature>
<protein>
    <recommendedName>
        <fullName evidence="4">Pathway-specific nitrogen regulator</fullName>
    </recommendedName>
</protein>
<dbReference type="PANTHER" id="PTHR35711:SF1">
    <property type="entry name" value="ECTODERMAL, ISOFORM F"/>
    <property type="match status" value="1"/>
</dbReference>
<feature type="compositionally biased region" description="Basic and acidic residues" evidence="1">
    <location>
        <begin position="939"/>
        <end position="958"/>
    </location>
</feature>
<dbReference type="Proteomes" id="UP001642406">
    <property type="component" value="Unassembled WGS sequence"/>
</dbReference>
<name>A0ABP0B993_9PEZI</name>
<proteinExistence type="predicted"/>
<evidence type="ECO:0008006" key="4">
    <source>
        <dbReference type="Google" id="ProtNLM"/>
    </source>
</evidence>
<feature type="region of interest" description="Disordered" evidence="1">
    <location>
        <begin position="636"/>
        <end position="655"/>
    </location>
</feature>
<feature type="region of interest" description="Disordered" evidence="1">
    <location>
        <begin position="1268"/>
        <end position="1287"/>
    </location>
</feature>
<evidence type="ECO:0000313" key="2">
    <source>
        <dbReference type="EMBL" id="CAK7215864.1"/>
    </source>
</evidence>
<feature type="compositionally biased region" description="Basic and acidic residues" evidence="1">
    <location>
        <begin position="860"/>
        <end position="876"/>
    </location>
</feature>
<feature type="compositionally biased region" description="Basic and acidic residues" evidence="1">
    <location>
        <begin position="173"/>
        <end position="185"/>
    </location>
</feature>
<evidence type="ECO:0000256" key="1">
    <source>
        <dbReference type="SAM" id="MobiDB-lite"/>
    </source>
</evidence>
<feature type="compositionally biased region" description="Low complexity" evidence="1">
    <location>
        <begin position="326"/>
        <end position="340"/>
    </location>
</feature>
<feature type="compositionally biased region" description="Acidic residues" evidence="1">
    <location>
        <begin position="1278"/>
        <end position="1287"/>
    </location>
</feature>
<sequence>MADDILLDHTIANHQEASSEETILNKPLIEADEEETHTALPHDNTHHTDEDEDDTSVSEAEFDADNHGVANVVAAIDAFLAEPNGLDGDSQIESHDEHDDDDHSEANEAGLCLVEDTQDEGDCQSEAQPEVATEETIKLQDELREEEAASSLAATVEDEPLEETSELVPVEAEASHHVSHAKGEQEDTSNVSEKATEHQEEPSNETVEMTSEDVAEHSNHKGEDVHDEHSFIDNDEADVSMAESTSSSHVTELEAAHEDEETHEELHQEPHKDELHEESHVTPHEESHEQAHEEARQEIDEEVKGEEQAKQSAIHDSILDEEVSRRSSTSSSRSGGSNRRTSLRTEALIQAAARAVVAKINETNPTNDHYNFDIMSAMSESHEDAQDDGSHDRHTATDEDGENDHERDCEFDEDDVFSDRSPRSSLGSFEHNSGASNNGASDDQQKTSYAEEDTAGHMESEDEHDYVDDTGSVTYHSRQSLDDRHRSPRLSTVSGISHMSQYEQHQEHDEDEYDDGEDFVPHTIRGTPRAAFRTPSSVRAIQMSSPSPSMIFGVSPRSAARRRRLGTGSGLDDGQSMGSVGTYSSLPGSPSKNHTPTRFKVFRKPEPAPLVLLHATLMPTRWLWSDVLRTLDERLSSNNKNGSKDDITSPEDEQMDASSFEPSAALKRLHGAWCQLQEYSLGGDTVAERGVLLPHPQNDYEVLEERLLEALELPVRRRARILECGHYLGPADEDDDEFDDDDDYYNDGPSYRDESDSPNKRHWCTTCRSDIRYESLGAERVFRVKVYASNGLMTVGAWAACWSEMERVDVEIEPIVADAALVRELNQLRTLQQLEAIRKQDEDDEAAAAAAAAEEAEFGGDEHDEHNEHDKHDDLLHDDDLFHNHKMHMEHMGHTEHEETAQPLATVDHFHLALPSTIPVSPPLRDSPVEPPAITTTDRASDAERRQREAEERLREIYGRTPPQAIPSVAPSSQSHLMDTARLSDVPETDETTAARDLHDEHLPYRPSPPSPSAEAFERLEKRRNRQVPSSDRGIPIDATGHAATYDAAAFPHQPQTPYESASLPELLVAAGRVFMRDRKHVAITVLSIIVILLATLRSPSAGGVGITATPGGVIGSVKSQVLDAHPGVDHRPPRDGGIEVTQKRADVASLVTDDIVKSVMPMDTLVETVVEKMTVKVYETVTETATETSTSTETSTATATEVATTTAAVDISATEMVETATIEAFESAEQANPTHAIAEEGPSTSAPAPSLSASKEAELLFAKTCAPTSAARSSHYDDDESFYDEL</sequence>
<feature type="compositionally biased region" description="Acidic residues" evidence="1">
    <location>
        <begin position="398"/>
        <end position="416"/>
    </location>
</feature>
<feature type="compositionally biased region" description="Polar residues" evidence="1">
    <location>
        <begin position="12"/>
        <end position="22"/>
    </location>
</feature>
<feature type="compositionally biased region" description="Polar residues" evidence="1">
    <location>
        <begin position="576"/>
        <end position="594"/>
    </location>
</feature>
<feature type="compositionally biased region" description="Polar residues" evidence="1">
    <location>
        <begin position="489"/>
        <end position="500"/>
    </location>
</feature>
<organism evidence="2 3">
    <name type="scientific">Sporothrix bragantina</name>
    <dbReference type="NCBI Taxonomy" id="671064"/>
    <lineage>
        <taxon>Eukaryota</taxon>
        <taxon>Fungi</taxon>
        <taxon>Dikarya</taxon>
        <taxon>Ascomycota</taxon>
        <taxon>Pezizomycotina</taxon>
        <taxon>Sordariomycetes</taxon>
        <taxon>Sordariomycetidae</taxon>
        <taxon>Ophiostomatales</taxon>
        <taxon>Ophiostomataceae</taxon>
        <taxon>Sporothrix</taxon>
    </lineage>
</organism>